<reference evidence="2 3" key="1">
    <citation type="journal article" date="2015" name="Genome Announc.">
        <title>Expanding the biotechnology potential of lactobacilli through comparative genomics of 213 strains and associated genera.</title>
        <authorList>
            <person name="Sun Z."/>
            <person name="Harris H.M."/>
            <person name="McCann A."/>
            <person name="Guo C."/>
            <person name="Argimon S."/>
            <person name="Zhang W."/>
            <person name="Yang X."/>
            <person name="Jeffery I.B."/>
            <person name="Cooney J.C."/>
            <person name="Kagawa T.F."/>
            <person name="Liu W."/>
            <person name="Song Y."/>
            <person name="Salvetti E."/>
            <person name="Wrobel A."/>
            <person name="Rasinkangas P."/>
            <person name="Parkhill J."/>
            <person name="Rea M.C."/>
            <person name="O'Sullivan O."/>
            <person name="Ritari J."/>
            <person name="Douillard F.P."/>
            <person name="Paul Ross R."/>
            <person name="Yang R."/>
            <person name="Briner A.E."/>
            <person name="Felis G.E."/>
            <person name="de Vos W.M."/>
            <person name="Barrangou R."/>
            <person name="Klaenhammer T.R."/>
            <person name="Caufield P.W."/>
            <person name="Cui Y."/>
            <person name="Zhang H."/>
            <person name="O'Toole P.W."/>
        </authorList>
    </citation>
    <scope>NUCLEOTIDE SEQUENCE [LARGE SCALE GENOMIC DNA]</scope>
    <source>
        <strain evidence="2 3">DSM 15638</strain>
    </source>
</reference>
<accession>A0A0R1HLI8</accession>
<sequence>MVVNIYDTANQMGQDLSKTEEYKALKLAYTKMQEDEKAYKLFKEFQTIQMSLQQKQMNGEEMTDEELENAHQLSEKIGEFEAIKDLMAKEQVLSEVMNEVNSIITKPIQDLYRN</sequence>
<dbReference type="EMBL" id="AZDI01000001">
    <property type="protein sequence ID" value="KRK46409.1"/>
    <property type="molecule type" value="Genomic_DNA"/>
</dbReference>
<organism evidence="2 3">
    <name type="scientific">Dellaglioa algida DSM 15638</name>
    <dbReference type="NCBI Taxonomy" id="1423719"/>
    <lineage>
        <taxon>Bacteria</taxon>
        <taxon>Bacillati</taxon>
        <taxon>Bacillota</taxon>
        <taxon>Bacilli</taxon>
        <taxon>Lactobacillales</taxon>
        <taxon>Lactobacillaceae</taxon>
        <taxon>Dellaglioa</taxon>
    </lineage>
</organism>
<dbReference type="HAMAP" id="MF_01526">
    <property type="entry name" value="UPF0342"/>
    <property type="match status" value="1"/>
</dbReference>
<name>A0A0R1HLI8_9LACO</name>
<protein>
    <recommendedName>
        <fullName evidence="1">UPF0342 protein FC66_GL000032</fullName>
    </recommendedName>
</protein>
<dbReference type="AlphaFoldDB" id="A0A0R1HLI8"/>
<dbReference type="InterPro" id="IPR023378">
    <property type="entry name" value="YheA/YmcA-like_dom_sf"/>
</dbReference>
<evidence type="ECO:0000256" key="1">
    <source>
        <dbReference type="HAMAP-Rule" id="MF_01526"/>
    </source>
</evidence>
<gene>
    <name evidence="2" type="ORF">FC66_GL000032</name>
</gene>
<dbReference type="Gene3D" id="1.20.1500.10">
    <property type="entry name" value="YheA/YmcA-like"/>
    <property type="match status" value="1"/>
</dbReference>
<dbReference type="Pfam" id="PF06133">
    <property type="entry name" value="Com_YlbF"/>
    <property type="match status" value="1"/>
</dbReference>
<dbReference type="RefSeq" id="WP_057973354.1">
    <property type="nucleotide sequence ID" value="NZ_AZDI01000001.1"/>
</dbReference>
<dbReference type="STRING" id="1423719.FC66_GL000032"/>
<evidence type="ECO:0000313" key="3">
    <source>
        <dbReference type="Proteomes" id="UP000051450"/>
    </source>
</evidence>
<dbReference type="PATRIC" id="fig|1423719.4.peg.30"/>
<comment type="caution">
    <text evidence="2">The sequence shown here is derived from an EMBL/GenBank/DDBJ whole genome shotgun (WGS) entry which is preliminary data.</text>
</comment>
<dbReference type="InterPro" id="IPR010368">
    <property type="entry name" value="Com_YlbF"/>
</dbReference>
<proteinExistence type="inferred from homology"/>
<dbReference type="SUPFAM" id="SSF158622">
    <property type="entry name" value="YheA/YmcA-like"/>
    <property type="match status" value="1"/>
</dbReference>
<dbReference type="GeneID" id="83548687"/>
<dbReference type="Proteomes" id="UP000051450">
    <property type="component" value="Unassembled WGS sequence"/>
</dbReference>
<keyword evidence="3" id="KW-1185">Reference proteome</keyword>
<evidence type="ECO:0000313" key="2">
    <source>
        <dbReference type="EMBL" id="KRK46409.1"/>
    </source>
</evidence>
<dbReference type="OrthoDB" id="9811402at2"/>
<comment type="similarity">
    <text evidence="1">Belongs to the UPF0342 family.</text>
</comment>